<dbReference type="GO" id="GO:0016787">
    <property type="term" value="F:hydrolase activity"/>
    <property type="evidence" value="ECO:0007669"/>
    <property type="project" value="UniProtKB-KW"/>
</dbReference>
<protein>
    <submittedName>
        <fullName evidence="1">HAD family hydrolase</fullName>
        <ecNumber evidence="1">3.1.3.-</ecNumber>
    </submittedName>
</protein>
<dbReference type="RefSeq" id="WP_378971355.1">
    <property type="nucleotide sequence ID" value="NZ_JBHTBJ010000016.1"/>
</dbReference>
<dbReference type="PANTHER" id="PTHR10000">
    <property type="entry name" value="PHOSPHOSERINE PHOSPHATASE"/>
    <property type="match status" value="1"/>
</dbReference>
<dbReference type="InterPro" id="IPR023214">
    <property type="entry name" value="HAD_sf"/>
</dbReference>
<keyword evidence="2" id="KW-1185">Reference proteome</keyword>
<proteinExistence type="predicted"/>
<keyword evidence="1" id="KW-0378">Hydrolase</keyword>
<dbReference type="InterPro" id="IPR006379">
    <property type="entry name" value="HAD-SF_hydro_IIB"/>
</dbReference>
<gene>
    <name evidence="1" type="ORF">ACFQS1_22160</name>
</gene>
<evidence type="ECO:0000313" key="2">
    <source>
        <dbReference type="Proteomes" id="UP001596548"/>
    </source>
</evidence>
<dbReference type="Pfam" id="PF08282">
    <property type="entry name" value="Hydrolase_3"/>
    <property type="match status" value="1"/>
</dbReference>
<dbReference type="PANTHER" id="PTHR10000:SF8">
    <property type="entry name" value="HAD SUPERFAMILY HYDROLASE-LIKE, TYPE 3"/>
    <property type="match status" value="1"/>
</dbReference>
<dbReference type="EMBL" id="JBHTBJ010000016">
    <property type="protein sequence ID" value="MFC7276704.1"/>
    <property type="molecule type" value="Genomic_DNA"/>
</dbReference>
<dbReference type="InterPro" id="IPR000150">
    <property type="entry name" value="Cof"/>
</dbReference>
<accession>A0ABW2HYI0</accession>
<name>A0ABW2HYI0_9ACTN</name>
<reference evidence="2" key="1">
    <citation type="journal article" date="2019" name="Int. J. Syst. Evol. Microbiol.">
        <title>The Global Catalogue of Microorganisms (GCM) 10K type strain sequencing project: providing services to taxonomists for standard genome sequencing and annotation.</title>
        <authorList>
            <consortium name="The Broad Institute Genomics Platform"/>
            <consortium name="The Broad Institute Genome Sequencing Center for Infectious Disease"/>
            <person name="Wu L."/>
            <person name="Ma J."/>
        </authorList>
    </citation>
    <scope>NUCLEOTIDE SEQUENCE [LARGE SCALE GENOMIC DNA]</scope>
    <source>
        <strain evidence="2">XZYJT-10</strain>
    </source>
</reference>
<dbReference type="Proteomes" id="UP001596548">
    <property type="component" value="Unassembled WGS sequence"/>
</dbReference>
<organism evidence="1 2">
    <name type="scientific">Paractinoplanes rhizophilus</name>
    <dbReference type="NCBI Taxonomy" id="1416877"/>
    <lineage>
        <taxon>Bacteria</taxon>
        <taxon>Bacillati</taxon>
        <taxon>Actinomycetota</taxon>
        <taxon>Actinomycetes</taxon>
        <taxon>Micromonosporales</taxon>
        <taxon>Micromonosporaceae</taxon>
        <taxon>Paractinoplanes</taxon>
    </lineage>
</organism>
<dbReference type="EC" id="3.1.3.-" evidence="1"/>
<dbReference type="NCBIfam" id="TIGR01484">
    <property type="entry name" value="HAD-SF-IIB"/>
    <property type="match status" value="1"/>
</dbReference>
<evidence type="ECO:0000313" key="1">
    <source>
        <dbReference type="EMBL" id="MFC7276704.1"/>
    </source>
</evidence>
<dbReference type="SUPFAM" id="SSF56784">
    <property type="entry name" value="HAD-like"/>
    <property type="match status" value="1"/>
</dbReference>
<sequence>MNGLASVFRRGSTQLPYRLVASDIDGTLIRDDGTLGKLTLDVIHALPVPLVLVTGRPVRWLRQLYDQMPQPVPAVCANGAVVYDPDTDTILRTDPLSVDLLLDVSKRLREAVPDVALAVEVEDGRKFWYEETWPVRWEADNDNVRVLSTPEELTSVPAVKLLARSANHEPGPFFELISQTLAGVAETTHSSKSALVEISATGVTKAAGLAWLCERQGIEASEVIAFGDMPNDIPLLTWAGHSVAMGNAHPAVRAVADEIGRTNDEDGVAVHLRTVFGL</sequence>
<dbReference type="InterPro" id="IPR036412">
    <property type="entry name" value="HAD-like_sf"/>
</dbReference>
<comment type="caution">
    <text evidence="1">The sequence shown here is derived from an EMBL/GenBank/DDBJ whole genome shotgun (WGS) entry which is preliminary data.</text>
</comment>
<dbReference type="NCBIfam" id="TIGR00099">
    <property type="entry name" value="Cof-subfamily"/>
    <property type="match status" value="1"/>
</dbReference>
<dbReference type="Gene3D" id="3.30.1240.10">
    <property type="match status" value="1"/>
</dbReference>
<dbReference type="CDD" id="cd07516">
    <property type="entry name" value="HAD_Pase"/>
    <property type="match status" value="1"/>
</dbReference>
<dbReference type="Gene3D" id="3.40.50.1000">
    <property type="entry name" value="HAD superfamily/HAD-like"/>
    <property type="match status" value="1"/>
</dbReference>